<organism evidence="1 2">
    <name type="scientific">Aaosphaeria arxii CBS 175.79</name>
    <dbReference type="NCBI Taxonomy" id="1450172"/>
    <lineage>
        <taxon>Eukaryota</taxon>
        <taxon>Fungi</taxon>
        <taxon>Dikarya</taxon>
        <taxon>Ascomycota</taxon>
        <taxon>Pezizomycotina</taxon>
        <taxon>Dothideomycetes</taxon>
        <taxon>Pleosporomycetidae</taxon>
        <taxon>Pleosporales</taxon>
        <taxon>Pleosporales incertae sedis</taxon>
        <taxon>Aaosphaeria</taxon>
    </lineage>
</organism>
<dbReference type="GeneID" id="54280598"/>
<name>A0A6A5YAI4_9PLEO</name>
<dbReference type="OrthoDB" id="3911445at2759"/>
<keyword evidence="2" id="KW-1185">Reference proteome</keyword>
<gene>
    <name evidence="1" type="ORF">BU24DRAFT_339780</name>
</gene>
<protein>
    <submittedName>
        <fullName evidence="1">Uncharacterized protein</fullName>
    </submittedName>
</protein>
<dbReference type="RefSeq" id="XP_033390572.1">
    <property type="nucleotide sequence ID" value="XM_033523201.1"/>
</dbReference>
<evidence type="ECO:0000313" key="1">
    <source>
        <dbReference type="EMBL" id="KAF2022233.1"/>
    </source>
</evidence>
<reference evidence="1" key="1">
    <citation type="journal article" date="2020" name="Stud. Mycol.">
        <title>101 Dothideomycetes genomes: a test case for predicting lifestyles and emergence of pathogens.</title>
        <authorList>
            <person name="Haridas S."/>
            <person name="Albert R."/>
            <person name="Binder M."/>
            <person name="Bloem J."/>
            <person name="Labutti K."/>
            <person name="Salamov A."/>
            <person name="Andreopoulos B."/>
            <person name="Baker S."/>
            <person name="Barry K."/>
            <person name="Bills G."/>
            <person name="Bluhm B."/>
            <person name="Cannon C."/>
            <person name="Castanera R."/>
            <person name="Culley D."/>
            <person name="Daum C."/>
            <person name="Ezra D."/>
            <person name="Gonzalez J."/>
            <person name="Henrissat B."/>
            <person name="Kuo A."/>
            <person name="Liang C."/>
            <person name="Lipzen A."/>
            <person name="Lutzoni F."/>
            <person name="Magnuson J."/>
            <person name="Mondo S."/>
            <person name="Nolan M."/>
            <person name="Ohm R."/>
            <person name="Pangilinan J."/>
            <person name="Park H.-J."/>
            <person name="Ramirez L."/>
            <person name="Alfaro M."/>
            <person name="Sun H."/>
            <person name="Tritt A."/>
            <person name="Yoshinaga Y."/>
            <person name="Zwiers L.-H."/>
            <person name="Turgeon B."/>
            <person name="Goodwin S."/>
            <person name="Spatafora J."/>
            <person name="Crous P."/>
            <person name="Grigoriev I."/>
        </authorList>
    </citation>
    <scope>NUCLEOTIDE SEQUENCE</scope>
    <source>
        <strain evidence="1">CBS 175.79</strain>
    </source>
</reference>
<dbReference type="AlphaFoldDB" id="A0A6A5YAI4"/>
<sequence>MSYRNPSHSSHMDPRPHTTVLLATEEQARNNKSHAVHIYHDQNGNYVGHVVFPERQNKSSDN</sequence>
<dbReference type="EMBL" id="ML978066">
    <property type="protein sequence ID" value="KAF2022233.1"/>
    <property type="molecule type" value="Genomic_DNA"/>
</dbReference>
<dbReference type="Proteomes" id="UP000799778">
    <property type="component" value="Unassembled WGS sequence"/>
</dbReference>
<evidence type="ECO:0000313" key="2">
    <source>
        <dbReference type="Proteomes" id="UP000799778"/>
    </source>
</evidence>
<proteinExistence type="predicted"/>
<accession>A0A6A5YAI4</accession>